<dbReference type="SUPFAM" id="SSF52172">
    <property type="entry name" value="CheY-like"/>
    <property type="match status" value="1"/>
</dbReference>
<evidence type="ECO:0000256" key="1">
    <source>
        <dbReference type="ARBA" id="ARBA00022553"/>
    </source>
</evidence>
<dbReference type="AlphaFoldDB" id="A0A0J6ZS34"/>
<dbReference type="OrthoDB" id="25887at2"/>
<evidence type="ECO:0000256" key="6">
    <source>
        <dbReference type="PROSITE-ProRule" id="PRU00169"/>
    </source>
</evidence>
<protein>
    <submittedName>
        <fullName evidence="10">PhoP family transcriptional regulator</fullName>
    </submittedName>
</protein>
<dbReference type="CDD" id="cd00383">
    <property type="entry name" value="trans_reg_C"/>
    <property type="match status" value="1"/>
</dbReference>
<dbReference type="Gene3D" id="6.10.250.690">
    <property type="match status" value="1"/>
</dbReference>
<dbReference type="CDD" id="cd17574">
    <property type="entry name" value="REC_OmpR"/>
    <property type="match status" value="1"/>
</dbReference>
<dbReference type="InterPro" id="IPR001867">
    <property type="entry name" value="OmpR/PhoB-type_DNA-bd"/>
</dbReference>
<keyword evidence="3" id="KW-0805">Transcription regulation</keyword>
<keyword evidence="4 7" id="KW-0238">DNA-binding</keyword>
<evidence type="ECO:0000259" key="9">
    <source>
        <dbReference type="PROSITE" id="PS51755"/>
    </source>
</evidence>
<feature type="modified residue" description="4-aspartylphosphate" evidence="6">
    <location>
        <position position="54"/>
    </location>
</feature>
<feature type="domain" description="OmpR/PhoB-type" evidence="9">
    <location>
        <begin position="129"/>
        <end position="229"/>
    </location>
</feature>
<reference evidence="10 11" key="1">
    <citation type="submission" date="2015-06" db="EMBL/GenBank/DDBJ databases">
        <title>Draft genome sequence of beer spoilage bacterium Megasphaera cerevisiae type strain 20462.</title>
        <authorList>
            <person name="Kutumbaka K."/>
            <person name="Pasmowitz J."/>
            <person name="Mategko J."/>
            <person name="Reyes D."/>
            <person name="Friedrich A."/>
            <person name="Han S."/>
            <person name="Martens-Habbena W."/>
            <person name="Neal-McKinney J."/>
            <person name="Janagama H.K."/>
            <person name="Nadala C."/>
            <person name="Samadpour M."/>
        </authorList>
    </citation>
    <scope>NUCLEOTIDE SEQUENCE [LARGE SCALE GENOMIC DNA]</scope>
    <source>
        <strain evidence="10 11">DSM 20462</strain>
    </source>
</reference>
<feature type="DNA-binding region" description="OmpR/PhoB-type" evidence="7">
    <location>
        <begin position="129"/>
        <end position="229"/>
    </location>
</feature>
<dbReference type="GO" id="GO:0032993">
    <property type="term" value="C:protein-DNA complex"/>
    <property type="evidence" value="ECO:0007669"/>
    <property type="project" value="TreeGrafter"/>
</dbReference>
<dbReference type="InterPro" id="IPR001789">
    <property type="entry name" value="Sig_transdc_resp-reg_receiver"/>
</dbReference>
<evidence type="ECO:0000256" key="7">
    <source>
        <dbReference type="PROSITE-ProRule" id="PRU01091"/>
    </source>
</evidence>
<sequence length="235" mass="27054">MIPYSILIVDDDDKLNSLLRSYFEREKFIVYTASDGVQALSILRQHEPQIMLLDLMMPAMDGFDVCRRVRQFSDIPIVFLTAKDDETDRLVGLNIGADDYVTKPFNANELIARVYVLLRRARGEVIQNLSRYTVRDLVIDKEQFTVLRKGSPVLLTPTEFNILEVLTTSPDRVFSRMQLMERAQGGYGFEGYERTIDTHMKNLRKKLEPDPTHPQYILTVYGIGYKFAGGSDEKM</sequence>
<dbReference type="Gene3D" id="1.10.10.10">
    <property type="entry name" value="Winged helix-like DNA-binding domain superfamily/Winged helix DNA-binding domain"/>
    <property type="match status" value="1"/>
</dbReference>
<dbReference type="PANTHER" id="PTHR48111">
    <property type="entry name" value="REGULATOR OF RPOS"/>
    <property type="match status" value="1"/>
</dbReference>
<dbReference type="InterPro" id="IPR036388">
    <property type="entry name" value="WH-like_DNA-bd_sf"/>
</dbReference>
<dbReference type="Proteomes" id="UP000036503">
    <property type="component" value="Unassembled WGS sequence"/>
</dbReference>
<keyword evidence="1 6" id="KW-0597">Phosphoprotein</keyword>
<dbReference type="GO" id="GO:0000976">
    <property type="term" value="F:transcription cis-regulatory region binding"/>
    <property type="evidence" value="ECO:0007669"/>
    <property type="project" value="TreeGrafter"/>
</dbReference>
<dbReference type="SMART" id="SM00448">
    <property type="entry name" value="REC"/>
    <property type="match status" value="1"/>
</dbReference>
<dbReference type="FunFam" id="3.40.50.2300:FF:000001">
    <property type="entry name" value="DNA-binding response regulator PhoB"/>
    <property type="match status" value="1"/>
</dbReference>
<proteinExistence type="predicted"/>
<dbReference type="GO" id="GO:0006355">
    <property type="term" value="P:regulation of DNA-templated transcription"/>
    <property type="evidence" value="ECO:0007669"/>
    <property type="project" value="InterPro"/>
</dbReference>
<dbReference type="PROSITE" id="PS50110">
    <property type="entry name" value="RESPONSE_REGULATORY"/>
    <property type="match status" value="1"/>
</dbReference>
<dbReference type="InterPro" id="IPR011006">
    <property type="entry name" value="CheY-like_superfamily"/>
</dbReference>
<dbReference type="PROSITE" id="PS51755">
    <property type="entry name" value="OMPR_PHOB"/>
    <property type="match status" value="1"/>
</dbReference>
<dbReference type="EMBL" id="LEKT01000002">
    <property type="protein sequence ID" value="KMO87771.1"/>
    <property type="molecule type" value="Genomic_DNA"/>
</dbReference>
<evidence type="ECO:0000256" key="5">
    <source>
        <dbReference type="ARBA" id="ARBA00023163"/>
    </source>
</evidence>
<evidence type="ECO:0000256" key="3">
    <source>
        <dbReference type="ARBA" id="ARBA00023015"/>
    </source>
</evidence>
<feature type="domain" description="Response regulatory" evidence="8">
    <location>
        <begin position="5"/>
        <end position="118"/>
    </location>
</feature>
<dbReference type="InParanoid" id="A0A0J6ZS34"/>
<name>A0A0J6ZS34_9FIRM</name>
<dbReference type="Pfam" id="PF00486">
    <property type="entry name" value="Trans_reg_C"/>
    <property type="match status" value="1"/>
</dbReference>
<comment type="caution">
    <text evidence="10">The sequence shown here is derived from an EMBL/GenBank/DDBJ whole genome shotgun (WGS) entry which is preliminary data.</text>
</comment>
<evidence type="ECO:0000259" key="8">
    <source>
        <dbReference type="PROSITE" id="PS50110"/>
    </source>
</evidence>
<dbReference type="Pfam" id="PF00072">
    <property type="entry name" value="Response_reg"/>
    <property type="match status" value="1"/>
</dbReference>
<dbReference type="InterPro" id="IPR039420">
    <property type="entry name" value="WalR-like"/>
</dbReference>
<keyword evidence="5" id="KW-0804">Transcription</keyword>
<dbReference type="RefSeq" id="WP_048512992.1">
    <property type="nucleotide sequence ID" value="NZ_FUXD01000009.1"/>
</dbReference>
<dbReference type="SMART" id="SM00862">
    <property type="entry name" value="Trans_reg_C"/>
    <property type="match status" value="1"/>
</dbReference>
<dbReference type="PATRIC" id="fig|1122219.3.peg.273"/>
<dbReference type="GO" id="GO:0000156">
    <property type="term" value="F:phosphorelay response regulator activity"/>
    <property type="evidence" value="ECO:0007669"/>
    <property type="project" value="TreeGrafter"/>
</dbReference>
<accession>A0A0J6ZS34</accession>
<dbReference type="PANTHER" id="PTHR48111:SF1">
    <property type="entry name" value="TWO-COMPONENT RESPONSE REGULATOR ORR33"/>
    <property type="match status" value="1"/>
</dbReference>
<dbReference type="STRING" id="39029.BSR42_06715"/>
<organism evidence="10 11">
    <name type="scientific">Megasphaera cerevisiae DSM 20462</name>
    <dbReference type="NCBI Taxonomy" id="1122219"/>
    <lineage>
        <taxon>Bacteria</taxon>
        <taxon>Bacillati</taxon>
        <taxon>Bacillota</taxon>
        <taxon>Negativicutes</taxon>
        <taxon>Veillonellales</taxon>
        <taxon>Veillonellaceae</taxon>
        <taxon>Megasphaera</taxon>
    </lineage>
</organism>
<dbReference type="GO" id="GO:0005829">
    <property type="term" value="C:cytosol"/>
    <property type="evidence" value="ECO:0007669"/>
    <property type="project" value="TreeGrafter"/>
</dbReference>
<evidence type="ECO:0000256" key="2">
    <source>
        <dbReference type="ARBA" id="ARBA00023012"/>
    </source>
</evidence>
<evidence type="ECO:0000313" key="10">
    <source>
        <dbReference type="EMBL" id="KMO87771.1"/>
    </source>
</evidence>
<keyword evidence="11" id="KW-1185">Reference proteome</keyword>
<gene>
    <name evidence="10" type="ORF">AB840_01205</name>
</gene>
<keyword evidence="2" id="KW-0902">Two-component regulatory system</keyword>
<evidence type="ECO:0000313" key="11">
    <source>
        <dbReference type="Proteomes" id="UP000036503"/>
    </source>
</evidence>
<dbReference type="Gene3D" id="3.40.50.2300">
    <property type="match status" value="1"/>
</dbReference>
<evidence type="ECO:0000256" key="4">
    <source>
        <dbReference type="ARBA" id="ARBA00023125"/>
    </source>
</evidence>